<keyword evidence="6" id="KW-0408">Iron</keyword>
<comment type="cofactor">
    <cofactor evidence="1">
        <name>Fe(3+)</name>
        <dbReference type="ChEBI" id="CHEBI:29034"/>
    </cofactor>
</comment>
<dbReference type="Gene3D" id="2.60.130.10">
    <property type="entry name" value="Aromatic compound dioxygenase"/>
    <property type="match status" value="1"/>
</dbReference>
<dbReference type="GO" id="GO:0009712">
    <property type="term" value="P:catechol-containing compound metabolic process"/>
    <property type="evidence" value="ECO:0007669"/>
    <property type="project" value="InterPro"/>
</dbReference>
<evidence type="ECO:0000259" key="7">
    <source>
        <dbReference type="Pfam" id="PF00775"/>
    </source>
</evidence>
<feature type="domain" description="Intradiol ring-cleavage dioxygenases" evidence="7">
    <location>
        <begin position="106"/>
        <end position="283"/>
    </location>
</feature>
<keyword evidence="4 9" id="KW-0223">Dioxygenase</keyword>
<keyword evidence="5" id="KW-0560">Oxidoreductase</keyword>
<name>A0A5N6JIW7_9EURO</name>
<reference evidence="9 10" key="1">
    <citation type="submission" date="2019-04" db="EMBL/GenBank/DDBJ databases">
        <title>Fungal friends and foes A comparative genomics study of 23 Aspergillus species from section Flavi.</title>
        <authorList>
            <consortium name="DOE Joint Genome Institute"/>
            <person name="Kjaerbolling I."/>
            <person name="Vesth T.C."/>
            <person name="Frisvad J.C."/>
            <person name="Nybo J.L."/>
            <person name="Theobald S."/>
            <person name="Kildgaard S."/>
            <person name="Petersen T.I."/>
            <person name="Kuo A."/>
            <person name="Sato A."/>
            <person name="Lyhne E.K."/>
            <person name="Kogle M.E."/>
            <person name="Wiebenga A."/>
            <person name="Kun R.S."/>
            <person name="Lubbers R.J."/>
            <person name="Makela M.R."/>
            <person name="Barry K."/>
            <person name="Chovatia M."/>
            <person name="Clum A."/>
            <person name="Daum C."/>
            <person name="Haridas S."/>
            <person name="He G."/>
            <person name="LaButti K."/>
            <person name="Lipzen A."/>
            <person name="Mondo S."/>
            <person name="Pangilinan J."/>
            <person name="Riley R."/>
            <person name="Salamov A."/>
            <person name="Simmons B.A."/>
            <person name="Magnuson J.K."/>
            <person name="Henrissat B."/>
            <person name="Mortensen U.H."/>
            <person name="Larsen T.O."/>
            <person name="De vries R.P."/>
            <person name="Grigoriev I.V."/>
            <person name="Machida M."/>
            <person name="Baker S.E."/>
            <person name="Andersen M.R."/>
        </authorList>
    </citation>
    <scope>NUCLEOTIDE SEQUENCE [LARGE SCALE GENOMIC DNA]</scope>
    <source>
        <strain evidence="9 10">CBS 117635</strain>
    </source>
</reference>
<evidence type="ECO:0000313" key="10">
    <source>
        <dbReference type="Proteomes" id="UP000326289"/>
    </source>
</evidence>
<organism evidence="9 10">
    <name type="scientific">Aspergillus minisclerotigenes</name>
    <dbReference type="NCBI Taxonomy" id="656917"/>
    <lineage>
        <taxon>Eukaryota</taxon>
        <taxon>Fungi</taxon>
        <taxon>Dikarya</taxon>
        <taxon>Ascomycota</taxon>
        <taxon>Pezizomycotina</taxon>
        <taxon>Eurotiomycetes</taxon>
        <taxon>Eurotiomycetidae</taxon>
        <taxon>Eurotiales</taxon>
        <taxon>Aspergillaceae</taxon>
        <taxon>Aspergillus</taxon>
        <taxon>Aspergillus subgen. Circumdati</taxon>
    </lineage>
</organism>
<accession>A0A5N6JIW7</accession>
<dbReference type="AlphaFoldDB" id="A0A5N6JIW7"/>
<evidence type="ECO:0000259" key="8">
    <source>
        <dbReference type="Pfam" id="PF04444"/>
    </source>
</evidence>
<dbReference type="Pfam" id="PF00775">
    <property type="entry name" value="Dioxygenase_C"/>
    <property type="match status" value="1"/>
</dbReference>
<dbReference type="SUPFAM" id="SSF49482">
    <property type="entry name" value="Aromatic compound dioxygenase"/>
    <property type="match status" value="1"/>
</dbReference>
<dbReference type="CDD" id="cd03461">
    <property type="entry name" value="1_2-HQD"/>
    <property type="match status" value="1"/>
</dbReference>
<dbReference type="GO" id="GO:0018576">
    <property type="term" value="F:catechol 1,2-dioxygenase activity"/>
    <property type="evidence" value="ECO:0007669"/>
    <property type="project" value="InterPro"/>
</dbReference>
<proteinExistence type="inferred from homology"/>
<dbReference type="InterPro" id="IPR039390">
    <property type="entry name" value="1_2-HQD/HQD"/>
</dbReference>
<dbReference type="PANTHER" id="PTHR33711">
    <property type="entry name" value="DIOXYGENASE, PUTATIVE (AFU_ORTHOLOGUE AFUA_2G02910)-RELATED"/>
    <property type="match status" value="1"/>
</dbReference>
<dbReference type="InterPro" id="IPR000627">
    <property type="entry name" value="Intradiol_dOase_C"/>
</dbReference>
<dbReference type="GO" id="GO:0008199">
    <property type="term" value="F:ferric iron binding"/>
    <property type="evidence" value="ECO:0007669"/>
    <property type="project" value="InterPro"/>
</dbReference>
<dbReference type="InterPro" id="IPR050770">
    <property type="entry name" value="Intradiol_RC_Dioxygenase"/>
</dbReference>
<dbReference type="InterPro" id="IPR007535">
    <property type="entry name" value="Catechol_dOase_N"/>
</dbReference>
<dbReference type="PANTHER" id="PTHR33711:SF7">
    <property type="entry name" value="INTRADIOL RING-CLEAVAGE DIOXYGENASES DOMAIN-CONTAINING PROTEIN-RELATED"/>
    <property type="match status" value="1"/>
</dbReference>
<evidence type="ECO:0000256" key="2">
    <source>
        <dbReference type="ARBA" id="ARBA00007825"/>
    </source>
</evidence>
<evidence type="ECO:0000256" key="1">
    <source>
        <dbReference type="ARBA" id="ARBA00001965"/>
    </source>
</evidence>
<keyword evidence="3" id="KW-0479">Metal-binding</keyword>
<feature type="domain" description="Catechol dioxygenase N-terminal" evidence="8">
    <location>
        <begin position="24"/>
        <end position="89"/>
    </location>
</feature>
<dbReference type="Proteomes" id="UP000326289">
    <property type="component" value="Unassembled WGS sequence"/>
</dbReference>
<comment type="similarity">
    <text evidence="2">Belongs to the intradiol ring-cleavage dioxygenase family.</text>
</comment>
<sequence>MATQRFDPSFTDNVINAMGPKTSPRLRQLMTGLIKHVHDFARENELTVDEWMAGVKLLNWAGQMSDDKRNEGQLLCDVIGLESLVDEITFTLAGEAKDAPTATAILGPFFRAGTPWRQNGEDIVKTKPANGEMVFMHGQVLDSTSKKPLVEATVEVWLASTNGLYEQQDPKQEEFNLRGKFKTDEEGRYSFYCLRPTPYPVPSDGPGGKLLELMDRHLFRPAHIHIIATHDDYRPLTTQIFDREDQYLDNDSVFAVKDSLIVDFVPRKGDPQASLELNYDIKLVLCDTAKGA</sequence>
<dbReference type="Pfam" id="PF04444">
    <property type="entry name" value="Dioxygenase_N"/>
    <property type="match status" value="1"/>
</dbReference>
<evidence type="ECO:0000256" key="6">
    <source>
        <dbReference type="ARBA" id="ARBA00023004"/>
    </source>
</evidence>
<keyword evidence="10" id="KW-1185">Reference proteome</keyword>
<evidence type="ECO:0000313" key="9">
    <source>
        <dbReference type="EMBL" id="KAB8278290.1"/>
    </source>
</evidence>
<evidence type="ECO:0000256" key="5">
    <source>
        <dbReference type="ARBA" id="ARBA00023002"/>
    </source>
</evidence>
<evidence type="ECO:0000256" key="4">
    <source>
        <dbReference type="ARBA" id="ARBA00022964"/>
    </source>
</evidence>
<dbReference type="InterPro" id="IPR015889">
    <property type="entry name" value="Intradiol_dOase_core"/>
</dbReference>
<dbReference type="EMBL" id="ML732768">
    <property type="protein sequence ID" value="KAB8278290.1"/>
    <property type="molecule type" value="Genomic_DNA"/>
</dbReference>
<gene>
    <name evidence="9" type="ORF">BDV30DRAFT_222892</name>
</gene>
<protein>
    <submittedName>
        <fullName evidence="9">Intradiol ring-cleavage dioxygenase</fullName>
    </submittedName>
</protein>
<evidence type="ECO:0000256" key="3">
    <source>
        <dbReference type="ARBA" id="ARBA00022723"/>
    </source>
</evidence>